<dbReference type="STRING" id="1125712.HMPREF1316_1877"/>
<feature type="domain" description="AAA" evidence="1">
    <location>
        <begin position="23"/>
        <end position="152"/>
    </location>
</feature>
<comment type="caution">
    <text evidence="3">The sequence shown here is derived from an EMBL/GenBank/DDBJ whole genome shotgun (WGS) entry which is preliminary data.</text>
</comment>
<dbReference type="PANTHER" id="PTHR33295:SF20">
    <property type="entry name" value="ATPASE"/>
    <property type="match status" value="1"/>
</dbReference>
<organism evidence="3 4">
    <name type="scientific">Olsenella profusa F0195</name>
    <dbReference type="NCBI Taxonomy" id="1125712"/>
    <lineage>
        <taxon>Bacteria</taxon>
        <taxon>Bacillati</taxon>
        <taxon>Actinomycetota</taxon>
        <taxon>Coriobacteriia</taxon>
        <taxon>Coriobacteriales</taxon>
        <taxon>Atopobiaceae</taxon>
        <taxon>Olsenella</taxon>
    </lineage>
</organism>
<dbReference type="InterPro" id="IPR025420">
    <property type="entry name" value="DUF4143"/>
</dbReference>
<reference evidence="3 4" key="1">
    <citation type="submission" date="2013-08" db="EMBL/GenBank/DDBJ databases">
        <authorList>
            <person name="Durkin A.S."/>
            <person name="Haft D.R."/>
            <person name="McCorrison J."/>
            <person name="Torralba M."/>
            <person name="Gillis M."/>
            <person name="Haft D.H."/>
            <person name="Methe B."/>
            <person name="Sutton G."/>
            <person name="Nelson K.E."/>
        </authorList>
    </citation>
    <scope>NUCLEOTIDE SEQUENCE [LARGE SCALE GENOMIC DNA]</scope>
    <source>
        <strain evidence="3 4">F0195</strain>
    </source>
</reference>
<dbReference type="InterPro" id="IPR027417">
    <property type="entry name" value="P-loop_NTPase"/>
</dbReference>
<dbReference type="Pfam" id="PF13173">
    <property type="entry name" value="AAA_14"/>
    <property type="match status" value="1"/>
</dbReference>
<dbReference type="InterPro" id="IPR041682">
    <property type="entry name" value="AAA_14"/>
</dbReference>
<feature type="domain" description="DUF4143" evidence="2">
    <location>
        <begin position="200"/>
        <end position="337"/>
    </location>
</feature>
<dbReference type="PANTHER" id="PTHR33295">
    <property type="entry name" value="ATPASE"/>
    <property type="match status" value="1"/>
</dbReference>
<evidence type="ECO:0000259" key="1">
    <source>
        <dbReference type="Pfam" id="PF13173"/>
    </source>
</evidence>
<evidence type="ECO:0000313" key="4">
    <source>
        <dbReference type="Proteomes" id="UP000016638"/>
    </source>
</evidence>
<name>U2V1R0_9ACTN</name>
<dbReference type="Proteomes" id="UP000016638">
    <property type="component" value="Unassembled WGS sequence"/>
</dbReference>
<dbReference type="eggNOG" id="COG1373">
    <property type="taxonomic scope" value="Bacteria"/>
</dbReference>
<dbReference type="Pfam" id="PF13635">
    <property type="entry name" value="DUF4143"/>
    <property type="match status" value="1"/>
</dbReference>
<sequence>MGTKLIARPHYMEWLQRWQGKRVIKVVTGLRRSGKSCVFELFQDVLRSQGVPDSNIHDINFESLDEEYPAEARGLYRYLMQRLGPGTNYVFLDEVQHVRDFERAVDGLALRDDIDLYITGSNAYLLSGELATLLTGRYVELHLLPFSFAEFLSARPRDSNPEVEFNRFLTYGGMPFSARLDDERSILDYLGGVFSTIVLEDVARRYPRMDMRSFRDTAAFLADNIGSITSRKRIAAGLASAGAKATATTVGSYLDILVENYLLFKAARYDLRGHEHLATLEKYYLGDLGFRFWLLGKAQGDVGHRIENAAYLELLRRYRTVSIGKLGTTEVDFVAMGDSGPEYFQVAQTVLPDATREREFRPLRSLADNYPKTVLALDRVGTGDYDGIRQESIIDWMLGTSR</sequence>
<gene>
    <name evidence="3" type="ORF">HMPREF1316_1877</name>
</gene>
<evidence type="ECO:0000259" key="2">
    <source>
        <dbReference type="Pfam" id="PF13635"/>
    </source>
</evidence>
<dbReference type="PATRIC" id="fig|1125712.3.peg.814"/>
<dbReference type="SUPFAM" id="SSF52540">
    <property type="entry name" value="P-loop containing nucleoside triphosphate hydrolases"/>
    <property type="match status" value="1"/>
</dbReference>
<keyword evidence="4" id="KW-1185">Reference proteome</keyword>
<evidence type="ECO:0000313" key="3">
    <source>
        <dbReference type="EMBL" id="ERL09272.1"/>
    </source>
</evidence>
<proteinExistence type="predicted"/>
<accession>U2V1R0</accession>
<protein>
    <submittedName>
        <fullName evidence="3">AAA domain protein</fullName>
    </submittedName>
</protein>
<dbReference type="AlphaFoldDB" id="U2V1R0"/>
<dbReference type="OrthoDB" id="9801684at2"/>
<dbReference type="EMBL" id="AWEZ01000030">
    <property type="protein sequence ID" value="ERL09272.1"/>
    <property type="molecule type" value="Genomic_DNA"/>
</dbReference>